<feature type="domain" description="DUF2007" evidence="1">
    <location>
        <begin position="12"/>
        <end position="73"/>
    </location>
</feature>
<proteinExistence type="predicted"/>
<reference evidence="2 3" key="1">
    <citation type="journal article" date="2016" name="Nat. Commun.">
        <title>Thousands of microbial genomes shed light on interconnected biogeochemical processes in an aquifer system.</title>
        <authorList>
            <person name="Anantharaman K."/>
            <person name="Brown C.T."/>
            <person name="Hug L.A."/>
            <person name="Sharon I."/>
            <person name="Castelle C.J."/>
            <person name="Probst A.J."/>
            <person name="Thomas B.C."/>
            <person name="Singh A."/>
            <person name="Wilkins M.J."/>
            <person name="Karaoz U."/>
            <person name="Brodie E.L."/>
            <person name="Williams K.H."/>
            <person name="Hubbard S.S."/>
            <person name="Banfield J.F."/>
        </authorList>
    </citation>
    <scope>NUCLEOTIDE SEQUENCE [LARGE SCALE GENOMIC DNA]</scope>
</reference>
<name>A0A1G1W5L9_9BACT</name>
<dbReference type="STRING" id="1802593.A2172_03120"/>
<accession>A0A1G1W5L9</accession>
<comment type="caution">
    <text evidence="2">The sequence shown here is derived from an EMBL/GenBank/DDBJ whole genome shotgun (WGS) entry which is preliminary data.</text>
</comment>
<dbReference type="EMBL" id="MHCP01000030">
    <property type="protein sequence ID" value="OGY22904.1"/>
    <property type="molecule type" value="Genomic_DNA"/>
</dbReference>
<evidence type="ECO:0000313" key="3">
    <source>
        <dbReference type="Proteomes" id="UP000176631"/>
    </source>
</evidence>
<evidence type="ECO:0000259" key="1">
    <source>
        <dbReference type="Pfam" id="PF09413"/>
    </source>
</evidence>
<protein>
    <recommendedName>
        <fullName evidence="1">DUF2007 domain-containing protein</fullName>
    </recommendedName>
</protein>
<dbReference type="Proteomes" id="UP000176631">
    <property type="component" value="Unassembled WGS sequence"/>
</dbReference>
<dbReference type="Pfam" id="PF09413">
    <property type="entry name" value="DUF2007"/>
    <property type="match status" value="1"/>
</dbReference>
<dbReference type="InterPro" id="IPR018551">
    <property type="entry name" value="DUF2007"/>
</dbReference>
<sequence length="75" mass="7923">MAKKKENLVEIAVYTAESSAMAEMLIEKLSNLGIPTRLGNESAGAGVFGVPGASRTIWVPEKFASSARNILKSGK</sequence>
<evidence type="ECO:0000313" key="2">
    <source>
        <dbReference type="EMBL" id="OGY22904.1"/>
    </source>
</evidence>
<gene>
    <name evidence="2" type="ORF">A2172_03120</name>
</gene>
<dbReference type="AlphaFoldDB" id="A0A1G1W5L9"/>
<organism evidence="2 3">
    <name type="scientific">Candidatus Woykebacteria bacterium RBG_13_40_15</name>
    <dbReference type="NCBI Taxonomy" id="1802593"/>
    <lineage>
        <taxon>Bacteria</taxon>
        <taxon>Candidatus Woykeibacteriota</taxon>
    </lineage>
</organism>